<keyword evidence="5" id="KW-1185">Reference proteome</keyword>
<dbReference type="InterPro" id="IPR009072">
    <property type="entry name" value="Histone-fold"/>
</dbReference>
<proteinExistence type="predicted"/>
<dbReference type="InterPro" id="IPR003958">
    <property type="entry name" value="CBFA_NFYB_domain"/>
</dbReference>
<reference evidence="6" key="1">
    <citation type="submission" date="2025-08" db="UniProtKB">
        <authorList>
            <consortium name="RefSeq"/>
        </authorList>
    </citation>
    <scope>IDENTIFICATION</scope>
</reference>
<evidence type="ECO:0000256" key="3">
    <source>
        <dbReference type="SAM" id="MobiDB-lite"/>
    </source>
</evidence>
<gene>
    <name evidence="6" type="primary">LOC100899423</name>
</gene>
<accession>A0AAJ6QUN8</accession>
<evidence type="ECO:0000256" key="2">
    <source>
        <dbReference type="ARBA" id="ARBA00023242"/>
    </source>
</evidence>
<name>A0AAJ6QUN8_9ACAR</name>
<evidence type="ECO:0000259" key="4">
    <source>
        <dbReference type="Pfam" id="PF00808"/>
    </source>
</evidence>
<dbReference type="CTD" id="32166"/>
<feature type="compositionally biased region" description="Low complexity" evidence="3">
    <location>
        <begin position="1"/>
        <end position="11"/>
    </location>
</feature>
<dbReference type="GO" id="GO:0046982">
    <property type="term" value="F:protein heterodimerization activity"/>
    <property type="evidence" value="ECO:0007669"/>
    <property type="project" value="InterPro"/>
</dbReference>
<dbReference type="PANTHER" id="PTHR10252:SF54">
    <property type="entry name" value="CHROMATIN ACCESSIBILITY COMPLEX PROTEIN 1"/>
    <property type="match status" value="1"/>
</dbReference>
<dbReference type="RefSeq" id="XP_003744500.1">
    <property type="nucleotide sequence ID" value="XM_003744452.2"/>
</dbReference>
<dbReference type="PANTHER" id="PTHR10252">
    <property type="entry name" value="HISTONE-LIKE TRANSCRIPTION FACTOR CCAAT-RELATED"/>
    <property type="match status" value="1"/>
</dbReference>
<dbReference type="Proteomes" id="UP000694867">
    <property type="component" value="Unplaced"/>
</dbReference>
<dbReference type="InterPro" id="IPR050568">
    <property type="entry name" value="Transcr_DNA_Rep_Reg"/>
</dbReference>
<dbReference type="SUPFAM" id="SSF47113">
    <property type="entry name" value="Histone-fold"/>
    <property type="match status" value="1"/>
</dbReference>
<dbReference type="KEGG" id="goe:100899423"/>
<dbReference type="GO" id="GO:0006261">
    <property type="term" value="P:DNA-templated DNA replication"/>
    <property type="evidence" value="ECO:0007669"/>
    <property type="project" value="TreeGrafter"/>
</dbReference>
<dbReference type="GO" id="GO:0008623">
    <property type="term" value="C:CHRAC"/>
    <property type="evidence" value="ECO:0007669"/>
    <property type="project" value="TreeGrafter"/>
</dbReference>
<feature type="domain" description="Transcription factor CBF/NF-Y/archaeal histone" evidence="4">
    <location>
        <begin position="22"/>
        <end position="66"/>
    </location>
</feature>
<dbReference type="AlphaFoldDB" id="A0AAJ6QUN8"/>
<protein>
    <submittedName>
        <fullName evidence="6">Chromatin accessibility complex protein 1</fullName>
    </submittedName>
</protein>
<dbReference type="Gene3D" id="1.10.20.10">
    <property type="entry name" value="Histone, subunit A"/>
    <property type="match status" value="1"/>
</dbReference>
<organism evidence="5 6">
    <name type="scientific">Galendromus occidentalis</name>
    <name type="common">western predatory mite</name>
    <dbReference type="NCBI Taxonomy" id="34638"/>
    <lineage>
        <taxon>Eukaryota</taxon>
        <taxon>Metazoa</taxon>
        <taxon>Ecdysozoa</taxon>
        <taxon>Arthropoda</taxon>
        <taxon>Chelicerata</taxon>
        <taxon>Arachnida</taxon>
        <taxon>Acari</taxon>
        <taxon>Parasitiformes</taxon>
        <taxon>Mesostigmata</taxon>
        <taxon>Gamasina</taxon>
        <taxon>Phytoseioidea</taxon>
        <taxon>Phytoseiidae</taxon>
        <taxon>Typhlodrominae</taxon>
        <taxon>Galendromus</taxon>
    </lineage>
</organism>
<dbReference type="GO" id="GO:0006338">
    <property type="term" value="P:chromatin remodeling"/>
    <property type="evidence" value="ECO:0007669"/>
    <property type="project" value="TreeGrafter"/>
</dbReference>
<evidence type="ECO:0000313" key="5">
    <source>
        <dbReference type="Proteomes" id="UP000694867"/>
    </source>
</evidence>
<evidence type="ECO:0000313" key="6">
    <source>
        <dbReference type="RefSeq" id="XP_003744500.1"/>
    </source>
</evidence>
<dbReference type="Pfam" id="PF00808">
    <property type="entry name" value="CBFD_NFYB_HMF"/>
    <property type="match status" value="1"/>
</dbReference>
<comment type="subcellular location">
    <subcellularLocation>
        <location evidence="1">Nucleus</location>
    </subcellularLocation>
</comment>
<feature type="region of interest" description="Disordered" evidence="3">
    <location>
        <begin position="1"/>
        <end position="24"/>
    </location>
</feature>
<dbReference type="CDD" id="cd22924">
    <property type="entry name" value="HFD_CHRAC1-like"/>
    <property type="match status" value="1"/>
</dbReference>
<dbReference type="GeneID" id="100899423"/>
<evidence type="ECO:0000256" key="1">
    <source>
        <dbReference type="ARBA" id="ARBA00004123"/>
    </source>
</evidence>
<keyword evidence="2" id="KW-0539">Nucleus</keyword>
<sequence length="124" mass="13933">MQTPKKGSSPSTKKERPVPRSSFPVSRIKTIMKSSPDTNTIGVDAVALTSRAAELFVVYLAKQTLKAGKTNTVDYPDLYKVIHGNSMLDFLYDIIPKKITFKDCKQKIEEADRKEKEAIKDIEI</sequence>